<dbReference type="EMBL" id="BKCJ010226985">
    <property type="protein sequence ID" value="GEY96456.1"/>
    <property type="molecule type" value="Genomic_DNA"/>
</dbReference>
<gene>
    <name evidence="1" type="ORF">Tci_468430</name>
</gene>
<accession>A0A699HZN3</accession>
<protein>
    <submittedName>
        <fullName evidence="1">Uncharacterized protein</fullName>
    </submittedName>
</protein>
<sequence>MFINRDVTKILAFRQRKEDSGEKPTALCMQGFIDSIKKMGGHIPLERNATGKWMLWRVNLTHRRVKARLPFTVKSMVQFTLHPGSENGGLSMVIRDGEWW</sequence>
<evidence type="ECO:0000313" key="1">
    <source>
        <dbReference type="EMBL" id="GEY96456.1"/>
    </source>
</evidence>
<reference evidence="1" key="1">
    <citation type="journal article" date="2019" name="Sci. Rep.">
        <title>Draft genome of Tanacetum cinerariifolium, the natural source of mosquito coil.</title>
        <authorList>
            <person name="Yamashiro T."/>
            <person name="Shiraishi A."/>
            <person name="Satake H."/>
            <person name="Nakayama K."/>
        </authorList>
    </citation>
    <scope>NUCLEOTIDE SEQUENCE</scope>
</reference>
<organism evidence="1">
    <name type="scientific">Tanacetum cinerariifolium</name>
    <name type="common">Dalmatian daisy</name>
    <name type="synonym">Chrysanthemum cinerariifolium</name>
    <dbReference type="NCBI Taxonomy" id="118510"/>
    <lineage>
        <taxon>Eukaryota</taxon>
        <taxon>Viridiplantae</taxon>
        <taxon>Streptophyta</taxon>
        <taxon>Embryophyta</taxon>
        <taxon>Tracheophyta</taxon>
        <taxon>Spermatophyta</taxon>
        <taxon>Magnoliopsida</taxon>
        <taxon>eudicotyledons</taxon>
        <taxon>Gunneridae</taxon>
        <taxon>Pentapetalae</taxon>
        <taxon>asterids</taxon>
        <taxon>campanulids</taxon>
        <taxon>Asterales</taxon>
        <taxon>Asteraceae</taxon>
        <taxon>Asteroideae</taxon>
        <taxon>Anthemideae</taxon>
        <taxon>Anthemidinae</taxon>
        <taxon>Tanacetum</taxon>
    </lineage>
</organism>
<dbReference type="AlphaFoldDB" id="A0A699HZN3"/>
<proteinExistence type="predicted"/>
<comment type="caution">
    <text evidence="1">The sequence shown here is derived from an EMBL/GenBank/DDBJ whole genome shotgun (WGS) entry which is preliminary data.</text>
</comment>
<name>A0A699HZN3_TANCI</name>